<reference evidence="5 6" key="1">
    <citation type="submission" date="2022-04" db="EMBL/GenBank/DDBJ databases">
        <title>Leucobacter sp. isolated from rhizosphere of garlic.</title>
        <authorList>
            <person name="Won M."/>
            <person name="Lee C.-M."/>
            <person name="Woen H.-Y."/>
            <person name="Kwon S.-W."/>
        </authorList>
    </citation>
    <scope>NUCLEOTIDE SEQUENCE [LARGE SCALE GENOMIC DNA]</scope>
    <source>
        <strain evidence="5 6">H21R-40</strain>
    </source>
</reference>
<keyword evidence="6" id="KW-1185">Reference proteome</keyword>
<dbReference type="EMBL" id="CP095045">
    <property type="protein sequence ID" value="UOQ56966.1"/>
    <property type="molecule type" value="Genomic_DNA"/>
</dbReference>
<dbReference type="GO" id="GO:0016874">
    <property type="term" value="F:ligase activity"/>
    <property type="evidence" value="ECO:0007669"/>
    <property type="project" value="UniProtKB-KW"/>
</dbReference>
<evidence type="ECO:0000256" key="1">
    <source>
        <dbReference type="ARBA" id="ARBA00006432"/>
    </source>
</evidence>
<dbReference type="InterPro" id="IPR045851">
    <property type="entry name" value="AMP-bd_C_sf"/>
</dbReference>
<dbReference type="PANTHER" id="PTHR43201:SF5">
    <property type="entry name" value="MEDIUM-CHAIN ACYL-COA LIGASE ACSF2, MITOCHONDRIAL"/>
    <property type="match status" value="1"/>
</dbReference>
<sequence length="540" mass="56811">MTGPTPEPFALRLARSRNQAATIDARHPERDAIVFREPGAADDGGTRATRIGYAELLERLERRSAAFAGRFAVGERVGILALNSPDWLIAFLSLQLAGAVPVPIGTKLPAPGVAHVLATAEVRTVLAADGLEERARTAGAAVLPLGADPAGGDADPATPPRTVPFEPGPDDLAMVLATSGSTGAPKGVPLTHASHRWVQEHTRTGRAEPWPVLVSAPLYHMNALARSQKALANGETIVLLRQFDAAETLRSIAEEAVAEVSGVPPMFALITEQAELLGALPRDSVTHVNMASAPAGAALDARMRQLFPNARVTLGYGTTESGPVAFMHPADREVPVGSVGIADPGVELRLVEPGTGAPAAGRGVLEIRTPAMFPAYLGRSAADSAITPDGFYHTRDIFEVRDGAYFFAGREDDMFSSGGENVYPSAVESALTAHPAVKEAVVVPVPDEVKAWKPVAFVTLQDELAGSEAEAAADRAAEAAGGDAALEAALRAHALTLVEPFAHPRRVWRLAEMPLAGTNKIDRAELTRRAARLMAEEAER</sequence>
<name>A0ABY4FL17_9MICO</name>
<dbReference type="PANTHER" id="PTHR43201">
    <property type="entry name" value="ACYL-COA SYNTHETASE"/>
    <property type="match status" value="1"/>
</dbReference>
<dbReference type="Proteomes" id="UP000831786">
    <property type="component" value="Chromosome"/>
</dbReference>
<comment type="similarity">
    <text evidence="1">Belongs to the ATP-dependent AMP-binding enzyme family.</text>
</comment>
<dbReference type="RefSeq" id="WP_244727534.1">
    <property type="nucleotide sequence ID" value="NZ_CP095045.1"/>
</dbReference>
<keyword evidence="2 5" id="KW-0436">Ligase</keyword>
<dbReference type="CDD" id="cd04433">
    <property type="entry name" value="AFD_class_I"/>
    <property type="match status" value="1"/>
</dbReference>
<dbReference type="Pfam" id="PF13193">
    <property type="entry name" value="AMP-binding_C"/>
    <property type="match status" value="1"/>
</dbReference>
<evidence type="ECO:0000256" key="2">
    <source>
        <dbReference type="ARBA" id="ARBA00022598"/>
    </source>
</evidence>
<evidence type="ECO:0000259" key="3">
    <source>
        <dbReference type="Pfam" id="PF00501"/>
    </source>
</evidence>
<evidence type="ECO:0000313" key="5">
    <source>
        <dbReference type="EMBL" id="UOQ56966.1"/>
    </source>
</evidence>
<dbReference type="Gene3D" id="3.30.300.30">
    <property type="match status" value="1"/>
</dbReference>
<protein>
    <submittedName>
        <fullName evidence="5">Acyl--CoA ligase</fullName>
    </submittedName>
</protein>
<dbReference type="SUPFAM" id="SSF56801">
    <property type="entry name" value="Acetyl-CoA synthetase-like"/>
    <property type="match status" value="1"/>
</dbReference>
<dbReference type="Pfam" id="PF00501">
    <property type="entry name" value="AMP-binding"/>
    <property type="match status" value="1"/>
</dbReference>
<proteinExistence type="inferred from homology"/>
<feature type="domain" description="AMP-dependent synthetase/ligase" evidence="3">
    <location>
        <begin position="25"/>
        <end position="377"/>
    </location>
</feature>
<dbReference type="InterPro" id="IPR025110">
    <property type="entry name" value="AMP-bd_C"/>
</dbReference>
<accession>A0ABY4FL17</accession>
<dbReference type="Gene3D" id="3.40.50.12780">
    <property type="entry name" value="N-terminal domain of ligase-like"/>
    <property type="match status" value="1"/>
</dbReference>
<feature type="domain" description="AMP-binding enzyme C-terminal" evidence="4">
    <location>
        <begin position="427"/>
        <end position="520"/>
    </location>
</feature>
<gene>
    <name evidence="5" type="ORF">MUN78_15055</name>
</gene>
<dbReference type="InterPro" id="IPR020845">
    <property type="entry name" value="AMP-binding_CS"/>
</dbReference>
<dbReference type="InterPro" id="IPR042099">
    <property type="entry name" value="ANL_N_sf"/>
</dbReference>
<organism evidence="5 6">
    <name type="scientific">Leucobacter allii</name>
    <dbReference type="NCBI Taxonomy" id="2932247"/>
    <lineage>
        <taxon>Bacteria</taxon>
        <taxon>Bacillati</taxon>
        <taxon>Actinomycetota</taxon>
        <taxon>Actinomycetes</taxon>
        <taxon>Micrococcales</taxon>
        <taxon>Microbacteriaceae</taxon>
        <taxon>Leucobacter</taxon>
    </lineage>
</organism>
<evidence type="ECO:0000313" key="6">
    <source>
        <dbReference type="Proteomes" id="UP000831786"/>
    </source>
</evidence>
<dbReference type="PROSITE" id="PS00455">
    <property type="entry name" value="AMP_BINDING"/>
    <property type="match status" value="1"/>
</dbReference>
<evidence type="ECO:0000259" key="4">
    <source>
        <dbReference type="Pfam" id="PF13193"/>
    </source>
</evidence>
<dbReference type="InterPro" id="IPR000873">
    <property type="entry name" value="AMP-dep_synth/lig_dom"/>
</dbReference>